<accession>G4QNS2</accession>
<proteinExistence type="predicted"/>
<sequence length="38" mass="4306">MQNQLQQVSKCLLAIIVLVADEAFISIRVTSKYAERLI</sequence>
<protein>
    <submittedName>
        <fullName evidence="1">Uncharacterized protein</fullName>
    </submittedName>
</protein>
<keyword evidence="2" id="KW-1185">Reference proteome</keyword>
<evidence type="ECO:0000313" key="1">
    <source>
        <dbReference type="EMBL" id="AEP31630.1"/>
    </source>
</evidence>
<reference evidence="1 2" key="1">
    <citation type="journal article" date="2011" name="J. Bacteriol.">
        <title>Complete genome sequence of seawater bacterium Glaciecola nitratireducens FR1064T.</title>
        <authorList>
            <person name="Bian F."/>
            <person name="Qin Q.L."/>
            <person name="Xie B.B."/>
            <person name="Shu Y.L."/>
            <person name="Zhang X.Y."/>
            <person name="Yu Y."/>
            <person name="Chen B."/>
            <person name="Chen X.L."/>
            <person name="Zhou B.C."/>
            <person name="Zhang Y.Z."/>
        </authorList>
    </citation>
    <scope>NUCLEOTIDE SEQUENCE [LARGE SCALE GENOMIC DNA]</scope>
    <source>
        <strain evidence="2">JCM 12485 / KCTC 12276 / FR1064</strain>
    </source>
</reference>
<dbReference type="STRING" id="1085623.GNIT_3536"/>
<dbReference type="EMBL" id="CP003060">
    <property type="protein sequence ID" value="AEP31630.1"/>
    <property type="molecule type" value="Genomic_DNA"/>
</dbReference>
<gene>
    <name evidence="1" type="ordered locus">GNIT_3536</name>
</gene>
<evidence type="ECO:0000313" key="2">
    <source>
        <dbReference type="Proteomes" id="UP000009282"/>
    </source>
</evidence>
<dbReference type="KEGG" id="gni:GNIT_3536"/>
<dbReference type="HOGENOM" id="CLU_3328378_0_0_6"/>
<dbReference type="AlphaFoldDB" id="G4QNS2"/>
<dbReference type="Proteomes" id="UP000009282">
    <property type="component" value="Chromosome"/>
</dbReference>
<organism evidence="1 2">
    <name type="scientific">Glaciecola nitratireducens (strain JCM 12485 / KCTC 12276 / FR1064)</name>
    <dbReference type="NCBI Taxonomy" id="1085623"/>
    <lineage>
        <taxon>Bacteria</taxon>
        <taxon>Pseudomonadati</taxon>
        <taxon>Pseudomonadota</taxon>
        <taxon>Gammaproteobacteria</taxon>
        <taxon>Alteromonadales</taxon>
        <taxon>Alteromonadaceae</taxon>
        <taxon>Brumicola</taxon>
    </lineage>
</organism>
<name>G4QNS2_GLANF</name>